<proteinExistence type="predicted"/>
<dbReference type="EMBL" id="GBXM01091214">
    <property type="protein sequence ID" value="JAH17363.1"/>
    <property type="molecule type" value="Transcribed_RNA"/>
</dbReference>
<evidence type="ECO:0000313" key="1">
    <source>
        <dbReference type="EMBL" id="JAH17363.1"/>
    </source>
</evidence>
<protein>
    <submittedName>
        <fullName evidence="1">Uncharacterized protein</fullName>
    </submittedName>
</protein>
<organism evidence="1">
    <name type="scientific">Anguilla anguilla</name>
    <name type="common">European freshwater eel</name>
    <name type="synonym">Muraena anguilla</name>
    <dbReference type="NCBI Taxonomy" id="7936"/>
    <lineage>
        <taxon>Eukaryota</taxon>
        <taxon>Metazoa</taxon>
        <taxon>Chordata</taxon>
        <taxon>Craniata</taxon>
        <taxon>Vertebrata</taxon>
        <taxon>Euteleostomi</taxon>
        <taxon>Actinopterygii</taxon>
        <taxon>Neopterygii</taxon>
        <taxon>Teleostei</taxon>
        <taxon>Anguilliformes</taxon>
        <taxon>Anguillidae</taxon>
        <taxon>Anguilla</taxon>
    </lineage>
</organism>
<accession>A0A0E9QMU1</accession>
<dbReference type="AlphaFoldDB" id="A0A0E9QMU1"/>
<reference evidence="1" key="2">
    <citation type="journal article" date="2015" name="Fish Shellfish Immunol.">
        <title>Early steps in the European eel (Anguilla anguilla)-Vibrio vulnificus interaction in the gills: Role of the RtxA13 toxin.</title>
        <authorList>
            <person name="Callol A."/>
            <person name="Pajuelo D."/>
            <person name="Ebbesson L."/>
            <person name="Teles M."/>
            <person name="MacKenzie S."/>
            <person name="Amaro C."/>
        </authorList>
    </citation>
    <scope>NUCLEOTIDE SEQUENCE</scope>
</reference>
<reference evidence="1" key="1">
    <citation type="submission" date="2014-11" db="EMBL/GenBank/DDBJ databases">
        <authorList>
            <person name="Amaro Gonzalez C."/>
        </authorList>
    </citation>
    <scope>NUCLEOTIDE SEQUENCE</scope>
</reference>
<sequence length="25" mass="3012">MAYRWYCLKSVGSYWRNGIDLAVCR</sequence>
<name>A0A0E9QMU1_ANGAN</name>